<keyword evidence="3" id="KW-1133">Transmembrane helix</keyword>
<feature type="transmembrane region" description="Helical" evidence="3">
    <location>
        <begin position="356"/>
        <end position="375"/>
    </location>
</feature>
<feature type="transmembrane region" description="Helical" evidence="3">
    <location>
        <begin position="248"/>
        <end position="269"/>
    </location>
</feature>
<keyword evidence="6" id="KW-1185">Reference proteome</keyword>
<evidence type="ECO:0000259" key="4">
    <source>
        <dbReference type="Pfam" id="PF01478"/>
    </source>
</evidence>
<dbReference type="EMBL" id="JADBDY010000001">
    <property type="protein sequence ID" value="MBE1459193.1"/>
    <property type="molecule type" value="Genomic_DNA"/>
</dbReference>
<keyword evidence="3" id="KW-0812">Transmembrane</keyword>
<reference evidence="5 6" key="1">
    <citation type="submission" date="2020-10" db="EMBL/GenBank/DDBJ databases">
        <title>Sequencing the genomes of 1000 actinobacteria strains.</title>
        <authorList>
            <person name="Klenk H.-P."/>
        </authorList>
    </citation>
    <scope>NUCLEOTIDE SEQUENCE [LARGE SCALE GENOMIC DNA]</scope>
    <source>
        <strain evidence="5 6">DSM 45157</strain>
    </source>
</reference>
<evidence type="ECO:0000313" key="5">
    <source>
        <dbReference type="EMBL" id="MBE1459193.1"/>
    </source>
</evidence>
<feature type="region of interest" description="Disordered" evidence="2">
    <location>
        <begin position="46"/>
        <end position="152"/>
    </location>
</feature>
<accession>A0ABR9HJK6</accession>
<feature type="transmembrane region" description="Helical" evidence="3">
    <location>
        <begin position="12"/>
        <end position="30"/>
    </location>
</feature>
<dbReference type="RefSeq" id="WP_191272371.1">
    <property type="nucleotide sequence ID" value="NZ_BMXJ01000005.1"/>
</dbReference>
<organism evidence="5 6">
    <name type="scientific">Nocardiopsis terrae</name>
    <dbReference type="NCBI Taxonomy" id="372655"/>
    <lineage>
        <taxon>Bacteria</taxon>
        <taxon>Bacillati</taxon>
        <taxon>Actinomycetota</taxon>
        <taxon>Actinomycetes</taxon>
        <taxon>Streptosporangiales</taxon>
        <taxon>Nocardiopsidaceae</taxon>
        <taxon>Nocardiopsis</taxon>
    </lineage>
</organism>
<dbReference type="Pfam" id="PF01478">
    <property type="entry name" value="Peptidase_A24"/>
    <property type="match status" value="1"/>
</dbReference>
<evidence type="ECO:0000313" key="6">
    <source>
        <dbReference type="Proteomes" id="UP000598217"/>
    </source>
</evidence>
<feature type="transmembrane region" description="Helical" evidence="3">
    <location>
        <begin position="323"/>
        <end position="344"/>
    </location>
</feature>
<protein>
    <submittedName>
        <fullName evidence="5">Leader peptidase (Prepilin peptidase)/N-methyltransferase</fullName>
        <ecNumber evidence="5">2.1.1.-</ecNumber>
        <ecNumber evidence="5">3.4.23.43</ecNumber>
    </submittedName>
</protein>
<dbReference type="EC" id="2.1.1.-" evidence="5"/>
<evidence type="ECO:0000256" key="2">
    <source>
        <dbReference type="SAM" id="MobiDB-lite"/>
    </source>
</evidence>
<dbReference type="GO" id="GO:0008168">
    <property type="term" value="F:methyltransferase activity"/>
    <property type="evidence" value="ECO:0007669"/>
    <property type="project" value="UniProtKB-KW"/>
</dbReference>
<dbReference type="GO" id="GO:0032259">
    <property type="term" value="P:methylation"/>
    <property type="evidence" value="ECO:0007669"/>
    <property type="project" value="UniProtKB-KW"/>
</dbReference>
<dbReference type="InterPro" id="IPR050882">
    <property type="entry name" value="Prepilin_peptidase/N-MTase"/>
</dbReference>
<evidence type="ECO:0000256" key="3">
    <source>
        <dbReference type="SAM" id="Phobius"/>
    </source>
</evidence>
<name>A0ABR9HJK6_9ACTN</name>
<sequence length="379" mass="39137">MPTPLAFTLSPLLWAVLAAAALGALGIVVGRTSGRLVHLFGPARPPGAASTVEPGPPAPGTPGSGPDSGQGTPPDPRTDGRDRVPTGGDPSAQTTPGQASRRLHPAQESATGVRADREGAPDTPTAVPPALPSHTALSPDPEEDEDGPPPPCCPHCRAELPFVRGLPLVAARPFRQRGACPHCEQRVRPHTAVVLTTALLFALVGALTPWHVWTWSPFGLLAVLWLVALGVPLAVIDLRVMRLPDALVAPAYPAAALLLAAAVLLPPAGPDTERGAQALVGMALITVLYWLMWRIRPGGLGFGDVKLSGLTGLYAGWAAGPVGALVAAFWAFTAFSLIGLALLALRRITRAEPLPLGPFMLCAALTTVLAGQPLLPNTS</sequence>
<comment type="similarity">
    <text evidence="1">Belongs to the peptidase A24 family.</text>
</comment>
<keyword evidence="5" id="KW-0489">Methyltransferase</keyword>
<dbReference type="EC" id="3.4.23.43" evidence="5"/>
<dbReference type="Proteomes" id="UP000598217">
    <property type="component" value="Unassembled WGS sequence"/>
</dbReference>
<dbReference type="InterPro" id="IPR000045">
    <property type="entry name" value="Prepilin_IV_endopep_pep"/>
</dbReference>
<feature type="transmembrane region" description="Helical" evidence="3">
    <location>
        <begin position="218"/>
        <end position="236"/>
    </location>
</feature>
<dbReference type="PANTHER" id="PTHR30487:SF0">
    <property type="entry name" value="PREPILIN LEADER PEPTIDASE_N-METHYLTRANSFERASE-RELATED"/>
    <property type="match status" value="1"/>
</dbReference>
<feature type="transmembrane region" description="Helical" evidence="3">
    <location>
        <begin position="192"/>
        <end position="212"/>
    </location>
</feature>
<comment type="caution">
    <text evidence="5">The sequence shown here is derived from an EMBL/GenBank/DDBJ whole genome shotgun (WGS) entry which is preliminary data.</text>
</comment>
<gene>
    <name evidence="5" type="ORF">H4W79_003407</name>
</gene>
<feature type="transmembrane region" description="Helical" evidence="3">
    <location>
        <begin position="299"/>
        <end position="317"/>
    </location>
</feature>
<keyword evidence="5" id="KW-0808">Transferase</keyword>
<proteinExistence type="inferred from homology"/>
<keyword evidence="5" id="KW-0378">Hydrolase</keyword>
<feature type="domain" description="Prepilin type IV endopeptidase peptidase" evidence="4">
    <location>
        <begin position="227"/>
        <end position="331"/>
    </location>
</feature>
<dbReference type="PANTHER" id="PTHR30487">
    <property type="entry name" value="TYPE 4 PREPILIN-LIKE PROTEINS LEADER PEPTIDE-PROCESSING ENZYME"/>
    <property type="match status" value="1"/>
</dbReference>
<dbReference type="GO" id="GO:0004190">
    <property type="term" value="F:aspartic-type endopeptidase activity"/>
    <property type="evidence" value="ECO:0007669"/>
    <property type="project" value="UniProtKB-EC"/>
</dbReference>
<feature type="transmembrane region" description="Helical" evidence="3">
    <location>
        <begin position="275"/>
        <end position="292"/>
    </location>
</feature>
<evidence type="ECO:0000256" key="1">
    <source>
        <dbReference type="ARBA" id="ARBA00005801"/>
    </source>
</evidence>
<dbReference type="Gene3D" id="1.20.120.1220">
    <property type="match status" value="1"/>
</dbReference>
<keyword evidence="3" id="KW-0472">Membrane</keyword>